<feature type="compositionally biased region" description="Polar residues" evidence="4">
    <location>
        <begin position="478"/>
        <end position="490"/>
    </location>
</feature>
<dbReference type="AlphaFoldDB" id="A0A8E2JQA5"/>
<dbReference type="Proteomes" id="UP000250140">
    <property type="component" value="Unassembled WGS sequence"/>
</dbReference>
<feature type="region of interest" description="Disordered" evidence="4">
    <location>
        <begin position="103"/>
        <end position="312"/>
    </location>
</feature>
<dbReference type="SMART" id="SM00338">
    <property type="entry name" value="BRLZ"/>
    <property type="match status" value="1"/>
</dbReference>
<evidence type="ECO:0000256" key="3">
    <source>
        <dbReference type="ARBA" id="ARBA00023163"/>
    </source>
</evidence>
<dbReference type="PROSITE" id="PS50217">
    <property type="entry name" value="BZIP"/>
    <property type="match status" value="1"/>
</dbReference>
<dbReference type="PROSITE" id="PS00036">
    <property type="entry name" value="BZIP_BASIC"/>
    <property type="match status" value="1"/>
</dbReference>
<keyword evidence="3" id="KW-0804">Transcription</keyword>
<proteinExistence type="predicted"/>
<keyword evidence="7" id="KW-1185">Reference proteome</keyword>
<feature type="compositionally biased region" description="Polar residues" evidence="4">
    <location>
        <begin position="175"/>
        <end position="197"/>
    </location>
</feature>
<feature type="compositionally biased region" description="Basic and acidic residues" evidence="4">
    <location>
        <begin position="301"/>
        <end position="312"/>
    </location>
</feature>
<feature type="region of interest" description="Disordered" evidence="4">
    <location>
        <begin position="440"/>
        <end position="491"/>
    </location>
</feature>
<evidence type="ECO:0000259" key="5">
    <source>
        <dbReference type="PROSITE" id="PS50217"/>
    </source>
</evidence>
<evidence type="ECO:0000256" key="2">
    <source>
        <dbReference type="ARBA" id="ARBA00023125"/>
    </source>
</evidence>
<feature type="compositionally biased region" description="Polar residues" evidence="4">
    <location>
        <begin position="440"/>
        <end position="462"/>
    </location>
</feature>
<feature type="domain" description="BZIP" evidence="5">
    <location>
        <begin position="280"/>
        <end position="343"/>
    </location>
</feature>
<evidence type="ECO:0000256" key="1">
    <source>
        <dbReference type="ARBA" id="ARBA00023015"/>
    </source>
</evidence>
<dbReference type="Pfam" id="PF00170">
    <property type="entry name" value="bZIP_1"/>
    <property type="match status" value="1"/>
</dbReference>
<keyword evidence="1" id="KW-0805">Transcription regulation</keyword>
<dbReference type="CDD" id="cd14687">
    <property type="entry name" value="bZIP_ATF2"/>
    <property type="match status" value="1"/>
</dbReference>
<sequence length="551" mass="61262">MSSDMTVEFQMFMANVEKNNELDSPSQNPVSPSSKLNKPDLAAQLRKERYRNDSGYLGSCPSSPKAQRLDGNSEYQSVWRLSNASLVEPILSHSVDWQNIADAATSTADSPRLRRSRSAMSWEEKKLSPTMDERSPQSDGSVSNIEANWRNDYLNEDAGFRPNHYDQLDIREQPSHPQCAQFSSSGFIWQSRSSAPSNGPKPTELPSKSRSSQSFQYEQSRTPESVPDTLGDIEQQSPRPDPLTDEIRNPSIAGKRNSTRKMNRKRKGDEDTDEDDEAQRAKREKDLERNRLAASKCRAKKKEETRQTEEKARRLQAENAHLRAWVGQLQEEKLQLMDQILSLSNTSDSRIRGFLNQRAYNLVQPSSSMPQGSPEQSSAYSVDECDLPASDAFHLSTGPAHSRSNSAASTQYFNHGSYQQDMQRVPRQSVDSGFGDLSLNSPTQTRANSMAGVHTTQQSPTGTIFGASQMGPHALSVSGPSAISIGNNQMRPPLRKDQQVAQNVTQYAPQYTGLSGLPEVPQSSDPYAEALANRLQDALRSQEHDQGPHSS</sequence>
<feature type="compositionally biased region" description="Polar residues" evidence="4">
    <location>
        <begin position="137"/>
        <end position="146"/>
    </location>
</feature>
<protein>
    <recommendedName>
        <fullName evidence="5">BZIP domain-containing protein</fullName>
    </recommendedName>
</protein>
<dbReference type="Gene3D" id="1.20.5.170">
    <property type="match status" value="1"/>
</dbReference>
<dbReference type="EMBL" id="KV750280">
    <property type="protein sequence ID" value="OCL05462.1"/>
    <property type="molecule type" value="Genomic_DNA"/>
</dbReference>
<dbReference type="PRINTS" id="PR00043">
    <property type="entry name" value="LEUZIPPRJUN"/>
</dbReference>
<feature type="compositionally biased region" description="Polar residues" evidence="4">
    <location>
        <begin position="22"/>
        <end position="36"/>
    </location>
</feature>
<feature type="compositionally biased region" description="Basic and acidic residues" evidence="4">
    <location>
        <begin position="278"/>
        <end position="291"/>
    </location>
</feature>
<name>A0A8E2JQA5_9PEZI</name>
<gene>
    <name evidence="6" type="ORF">AOQ84DRAFT_366618</name>
</gene>
<dbReference type="InterPro" id="IPR046347">
    <property type="entry name" value="bZIP_sf"/>
</dbReference>
<dbReference type="GO" id="GO:0003700">
    <property type="term" value="F:DNA-binding transcription factor activity"/>
    <property type="evidence" value="ECO:0007669"/>
    <property type="project" value="InterPro"/>
</dbReference>
<accession>A0A8E2JQA5</accession>
<feature type="compositionally biased region" description="Basic residues" evidence="4">
    <location>
        <begin position="257"/>
        <end position="266"/>
    </location>
</feature>
<dbReference type="GO" id="GO:0003677">
    <property type="term" value="F:DNA binding"/>
    <property type="evidence" value="ECO:0007669"/>
    <property type="project" value="UniProtKB-KW"/>
</dbReference>
<dbReference type="OrthoDB" id="10522698at2759"/>
<dbReference type="SUPFAM" id="SSF57959">
    <property type="entry name" value="Leucine zipper domain"/>
    <property type="match status" value="1"/>
</dbReference>
<dbReference type="InterPro" id="IPR004827">
    <property type="entry name" value="bZIP"/>
</dbReference>
<feature type="region of interest" description="Disordered" evidence="4">
    <location>
        <begin position="16"/>
        <end position="71"/>
    </location>
</feature>
<reference evidence="6 7" key="1">
    <citation type="journal article" date="2016" name="Nat. Commun.">
        <title>Ectomycorrhizal ecology is imprinted in the genome of the dominant symbiotic fungus Cenococcum geophilum.</title>
        <authorList>
            <consortium name="DOE Joint Genome Institute"/>
            <person name="Peter M."/>
            <person name="Kohler A."/>
            <person name="Ohm R.A."/>
            <person name="Kuo A."/>
            <person name="Krutzmann J."/>
            <person name="Morin E."/>
            <person name="Arend M."/>
            <person name="Barry K.W."/>
            <person name="Binder M."/>
            <person name="Choi C."/>
            <person name="Clum A."/>
            <person name="Copeland A."/>
            <person name="Grisel N."/>
            <person name="Haridas S."/>
            <person name="Kipfer T."/>
            <person name="LaButti K."/>
            <person name="Lindquist E."/>
            <person name="Lipzen A."/>
            <person name="Maire R."/>
            <person name="Meier B."/>
            <person name="Mihaltcheva S."/>
            <person name="Molinier V."/>
            <person name="Murat C."/>
            <person name="Poggeler S."/>
            <person name="Quandt C.A."/>
            <person name="Sperisen C."/>
            <person name="Tritt A."/>
            <person name="Tisserant E."/>
            <person name="Crous P.W."/>
            <person name="Henrissat B."/>
            <person name="Nehls U."/>
            <person name="Egli S."/>
            <person name="Spatafora J.W."/>
            <person name="Grigoriev I.V."/>
            <person name="Martin F.M."/>
        </authorList>
    </citation>
    <scope>NUCLEOTIDE SEQUENCE [LARGE SCALE GENOMIC DNA]</scope>
    <source>
        <strain evidence="6 7">CBS 207.34</strain>
    </source>
</reference>
<evidence type="ECO:0000313" key="7">
    <source>
        <dbReference type="Proteomes" id="UP000250140"/>
    </source>
</evidence>
<keyword evidence="2" id="KW-0238">DNA-binding</keyword>
<feature type="compositionally biased region" description="Basic and acidic residues" evidence="4">
    <location>
        <begin position="163"/>
        <end position="174"/>
    </location>
</feature>
<evidence type="ECO:0000313" key="6">
    <source>
        <dbReference type="EMBL" id="OCL05462.1"/>
    </source>
</evidence>
<feature type="compositionally biased region" description="Polar residues" evidence="4">
    <location>
        <begin position="206"/>
        <end position="223"/>
    </location>
</feature>
<evidence type="ECO:0000256" key="4">
    <source>
        <dbReference type="SAM" id="MobiDB-lite"/>
    </source>
</evidence>
<organism evidence="6 7">
    <name type="scientific">Glonium stellatum</name>
    <dbReference type="NCBI Taxonomy" id="574774"/>
    <lineage>
        <taxon>Eukaryota</taxon>
        <taxon>Fungi</taxon>
        <taxon>Dikarya</taxon>
        <taxon>Ascomycota</taxon>
        <taxon>Pezizomycotina</taxon>
        <taxon>Dothideomycetes</taxon>
        <taxon>Pleosporomycetidae</taxon>
        <taxon>Gloniales</taxon>
        <taxon>Gloniaceae</taxon>
        <taxon>Glonium</taxon>
    </lineage>
</organism>
<dbReference type="InterPro" id="IPR002112">
    <property type="entry name" value="Leuzip_Jun"/>
</dbReference>
<feature type="compositionally biased region" description="Basic and acidic residues" evidence="4">
    <location>
        <begin position="122"/>
        <end position="136"/>
    </location>
</feature>